<comment type="subunit">
    <text evidence="10">Monomer.</text>
</comment>
<dbReference type="Gene3D" id="3.40.50.140">
    <property type="match status" value="1"/>
</dbReference>
<dbReference type="InterPro" id="IPR003602">
    <property type="entry name" value="Topo_IA_DNA-bd_dom"/>
</dbReference>
<keyword evidence="5" id="KW-0862">Zinc</keyword>
<evidence type="ECO:0000313" key="15">
    <source>
        <dbReference type="Proteomes" id="UP000230790"/>
    </source>
</evidence>
<evidence type="ECO:0000256" key="5">
    <source>
        <dbReference type="ARBA" id="ARBA00022833"/>
    </source>
</evidence>
<feature type="site" description="Interaction with DNA" evidence="10">
    <location>
        <position position="124"/>
    </location>
</feature>
<comment type="caution">
    <text evidence="10">Lacks conserved residue(s) required for the propagation of feature annotation.</text>
</comment>
<dbReference type="GO" id="GO:0003917">
    <property type="term" value="F:DNA topoisomerase type I (single strand cut, ATP-independent) activity"/>
    <property type="evidence" value="ECO:0007669"/>
    <property type="project" value="UniProtKB-UniRule"/>
</dbReference>
<accession>A0A2M8QD11</accession>
<dbReference type="PRINTS" id="PR00417">
    <property type="entry name" value="PRTPISMRASEI"/>
</dbReference>
<feature type="site" description="Interaction with DNA" evidence="10">
    <location>
        <position position="395"/>
    </location>
</feature>
<dbReference type="EC" id="5.6.2.1" evidence="10"/>
<dbReference type="GO" id="GO:0006265">
    <property type="term" value="P:DNA topological change"/>
    <property type="evidence" value="ECO:0007669"/>
    <property type="project" value="UniProtKB-UniRule"/>
</dbReference>
<sequence>MEAFCFKCRGKHPLLDPKPIFFANGAPATQGTCANCGYDKVFKMGRTPAHDGLTPPEPVQRERKPKSDGRSQHTRERSKAPANGDAGAQGTPGLPLVIVESPAKARTIGKFLGRKYTVRASIGHIRDLPKSRLGVDVDNDFEPSYIIPADKKAIVKELKQYAKAASSIWLATDPDREGEAISWHLTHALRPEIANKPVHRVEFHEITKDAIDYAFAHPRDIDTNAVNAQQARRILDRLVGYKLSPLLSDKLSRRGLSAGRVQSVALRLVVEREREIQAFTPVEYWSIEAELAKPLSREAFVARLFKLRGQEPDLKHEADAQRIVSELEGAAYRVVKVERKDRSRRPTAPFTTSTMQQEASRKLGFNARRTMAIAQQLYEGIDIGEGAVGLITYMRTDSVNVAESAQREARQFIVERYGGEFVPEAPPKYVSRAKNAQEAHEAIRPTSVFRTPESVKDYLDRDQLRLYELIWKRFVASQMAHAIFDATTVDIEALPQGAGALPIESGDAQDTRAAIPGYWFRANGSVIKFAGFLKVYEEGHDEGEKLDEEEEARGRRLPELSAGEMLDLVRLIPEQHFTQPPPRYTEASLVKALEEYGIGRPSTYAQIMTTIQSRDYVRKEGKQLVPTELGFAANDLLVANFPRYIDVGFTAHVEEELDDIETGAREWRPVLREFYHPFQEAVAQAAERIPKRERTVQYTGERCPACEDGLLVYREGRFGQFIACSNFPKCKYTAPIPIPGVKCPKCGGPLVEKRARKGQRRVFYGCANYPKCDFTTWNKPLAIPGPEGCEGLVVEIGKGKAKCLNNDLVFDIPESSAESPPALPMSSP</sequence>
<dbReference type="Pfam" id="PF18930">
    <property type="entry name" value="DUF5679"/>
    <property type="match status" value="1"/>
</dbReference>
<dbReference type="SUPFAM" id="SSF56712">
    <property type="entry name" value="Prokaryotic type I DNA topoisomerase"/>
    <property type="match status" value="1"/>
</dbReference>
<dbReference type="InterPro" id="IPR028612">
    <property type="entry name" value="Topoisom_1_IA"/>
</dbReference>
<dbReference type="Pfam" id="PF01131">
    <property type="entry name" value="Topoisom_bac"/>
    <property type="match status" value="1"/>
</dbReference>
<dbReference type="Gene3D" id="3.30.65.10">
    <property type="entry name" value="Bacterial Topoisomerase I, domain 1"/>
    <property type="match status" value="2"/>
</dbReference>
<dbReference type="InterPro" id="IPR013826">
    <property type="entry name" value="Topo_IA_cen_sub3"/>
</dbReference>
<dbReference type="CDD" id="cd00186">
    <property type="entry name" value="TOP1Ac"/>
    <property type="match status" value="1"/>
</dbReference>
<dbReference type="InterPro" id="IPR044044">
    <property type="entry name" value="DUF5679"/>
</dbReference>
<keyword evidence="9 10" id="KW-0413">Isomerase</keyword>
<dbReference type="PANTHER" id="PTHR42785:SF1">
    <property type="entry name" value="DNA TOPOISOMERASE"/>
    <property type="match status" value="1"/>
</dbReference>
<dbReference type="Gene3D" id="1.10.290.10">
    <property type="entry name" value="Topoisomerase I, domain 4"/>
    <property type="match status" value="1"/>
</dbReference>
<evidence type="ECO:0000256" key="3">
    <source>
        <dbReference type="ARBA" id="ARBA00022723"/>
    </source>
</evidence>
<keyword evidence="4" id="KW-0863">Zinc-finger</keyword>
<dbReference type="InterPro" id="IPR000380">
    <property type="entry name" value="Topo_IA"/>
</dbReference>
<dbReference type="AlphaFoldDB" id="A0A2M8QD11"/>
<protein>
    <recommendedName>
        <fullName evidence="10">DNA topoisomerase 1</fullName>
        <ecNumber evidence="10">5.6.2.1</ecNumber>
    </recommendedName>
    <alternativeName>
        <fullName evidence="10">DNA topoisomerase I</fullName>
    </alternativeName>
</protein>
<proteinExistence type="inferred from homology"/>
<evidence type="ECO:0000256" key="7">
    <source>
        <dbReference type="ARBA" id="ARBA00023029"/>
    </source>
</evidence>
<dbReference type="InterPro" id="IPR005733">
    <property type="entry name" value="TopoI_bac-type"/>
</dbReference>
<keyword evidence="3" id="KW-0479">Metal-binding</keyword>
<feature type="site" description="Interaction with DNA" evidence="10">
    <location>
        <position position="236"/>
    </location>
</feature>
<dbReference type="Pfam" id="PF01396">
    <property type="entry name" value="Zn_ribbon_Top1"/>
    <property type="match status" value="2"/>
</dbReference>
<feature type="domain" description="Topo IA-type catalytic" evidence="13">
    <location>
        <begin position="222"/>
        <end position="682"/>
    </location>
</feature>
<keyword evidence="8 10" id="KW-0238">DNA-binding</keyword>
<keyword evidence="7 10" id="KW-0799">Topoisomerase</keyword>
<dbReference type="Pfam" id="PF01751">
    <property type="entry name" value="Toprim"/>
    <property type="match status" value="1"/>
</dbReference>
<evidence type="ECO:0000259" key="13">
    <source>
        <dbReference type="PROSITE" id="PS52039"/>
    </source>
</evidence>
<dbReference type="Gene3D" id="2.70.20.10">
    <property type="entry name" value="Topoisomerase I, domain 3"/>
    <property type="match status" value="1"/>
</dbReference>
<keyword evidence="6" id="KW-0460">Magnesium</keyword>
<feature type="region of interest" description="Disordered" evidence="11">
    <location>
        <begin position="47"/>
        <end position="94"/>
    </location>
</feature>
<dbReference type="CDD" id="cd03363">
    <property type="entry name" value="TOPRIM_TopoIA_TopoI"/>
    <property type="match status" value="1"/>
</dbReference>
<dbReference type="SMART" id="SM00437">
    <property type="entry name" value="TOP1Ac"/>
    <property type="match status" value="1"/>
</dbReference>
<feature type="site" description="Interaction with DNA" evidence="10">
    <location>
        <position position="614"/>
    </location>
</feature>
<dbReference type="InterPro" id="IPR013825">
    <property type="entry name" value="Topo_IA_cen_sub2"/>
</dbReference>
<comment type="caution">
    <text evidence="14">The sequence shown here is derived from an EMBL/GenBank/DDBJ whole genome shotgun (WGS) entry which is preliminary data.</text>
</comment>
<dbReference type="SUPFAM" id="SSF57783">
    <property type="entry name" value="Zinc beta-ribbon"/>
    <property type="match status" value="1"/>
</dbReference>
<feature type="site" description="Interaction with DNA" evidence="10">
    <location>
        <position position="232"/>
    </location>
</feature>
<feature type="region of interest" description="Interaction with DNA" evidence="10">
    <location>
        <begin position="257"/>
        <end position="262"/>
    </location>
</feature>
<feature type="compositionally biased region" description="Basic and acidic residues" evidence="11">
    <location>
        <begin position="59"/>
        <end position="79"/>
    </location>
</feature>
<evidence type="ECO:0000256" key="6">
    <source>
        <dbReference type="ARBA" id="ARBA00022842"/>
    </source>
</evidence>
<dbReference type="PROSITE" id="PS50880">
    <property type="entry name" value="TOPRIM"/>
    <property type="match status" value="1"/>
</dbReference>
<feature type="active site" description="O-(5'-phospho-DNA)-tyrosine intermediate" evidence="10">
    <location>
        <position position="393"/>
    </location>
</feature>
<dbReference type="InterPro" id="IPR023406">
    <property type="entry name" value="Topo_IA_AS"/>
</dbReference>
<dbReference type="HAMAP" id="MF_00952">
    <property type="entry name" value="Topoisom_1_prok"/>
    <property type="match status" value="1"/>
</dbReference>
<evidence type="ECO:0000313" key="14">
    <source>
        <dbReference type="EMBL" id="PJF47684.1"/>
    </source>
</evidence>
<dbReference type="SMART" id="SM00436">
    <property type="entry name" value="TOP1Bc"/>
    <property type="match status" value="1"/>
</dbReference>
<evidence type="ECO:0000256" key="4">
    <source>
        <dbReference type="ARBA" id="ARBA00022771"/>
    </source>
</evidence>
<dbReference type="GO" id="GO:0008270">
    <property type="term" value="F:zinc ion binding"/>
    <property type="evidence" value="ECO:0007669"/>
    <property type="project" value="UniProtKB-KW"/>
</dbReference>
<dbReference type="InterPro" id="IPR013497">
    <property type="entry name" value="Topo_IA_cen"/>
</dbReference>
<feature type="site" description="Interaction with DNA" evidence="10">
    <location>
        <position position="233"/>
    </location>
</feature>
<dbReference type="NCBIfam" id="TIGR01051">
    <property type="entry name" value="topA_bact"/>
    <property type="match status" value="1"/>
</dbReference>
<dbReference type="GO" id="GO:0003677">
    <property type="term" value="F:DNA binding"/>
    <property type="evidence" value="ECO:0007669"/>
    <property type="project" value="UniProtKB-KW"/>
</dbReference>
<dbReference type="EMBL" id="PGTN01000038">
    <property type="protein sequence ID" value="PJF47684.1"/>
    <property type="molecule type" value="Genomic_DNA"/>
</dbReference>
<organism evidence="14 15">
    <name type="scientific">Candidatus Thermofonsia Clade 3 bacterium</name>
    <dbReference type="NCBI Taxonomy" id="2364212"/>
    <lineage>
        <taxon>Bacteria</taxon>
        <taxon>Bacillati</taxon>
        <taxon>Chloroflexota</taxon>
        <taxon>Candidatus Thermofontia</taxon>
        <taxon>Candidatus Thermofonsia Clade 3</taxon>
    </lineage>
</organism>
<dbReference type="PROSITE" id="PS00396">
    <property type="entry name" value="TOPO_IA_1"/>
    <property type="match status" value="1"/>
</dbReference>
<evidence type="ECO:0000256" key="1">
    <source>
        <dbReference type="ARBA" id="ARBA00000213"/>
    </source>
</evidence>
<dbReference type="InterPro" id="IPR023405">
    <property type="entry name" value="Topo_IA_core_domain"/>
</dbReference>
<evidence type="ECO:0000256" key="10">
    <source>
        <dbReference type="HAMAP-Rule" id="MF_00952"/>
    </source>
</evidence>
<dbReference type="GO" id="GO:0005694">
    <property type="term" value="C:chromosome"/>
    <property type="evidence" value="ECO:0007669"/>
    <property type="project" value="InterPro"/>
</dbReference>
<name>A0A2M8QD11_9CHLR</name>
<dbReference type="InterPro" id="IPR013824">
    <property type="entry name" value="Topo_IA_cen_sub1"/>
</dbReference>
<dbReference type="SMART" id="SM00493">
    <property type="entry name" value="TOPRIM"/>
    <property type="match status" value="1"/>
</dbReference>
<evidence type="ECO:0000256" key="8">
    <source>
        <dbReference type="ARBA" id="ARBA00023125"/>
    </source>
</evidence>
<evidence type="ECO:0000256" key="11">
    <source>
        <dbReference type="SAM" id="MobiDB-lite"/>
    </source>
</evidence>
<comment type="function">
    <text evidence="10">Releases the supercoiling and torsional tension of DNA, which is introduced during the DNA replication and transcription, by transiently cleaving and rejoining one strand of the DNA duplex. Introduces a single-strand break via transesterification at a target site in duplex DNA. The scissile phosphodiester is attacked by the catalytic tyrosine of the enzyme, resulting in the formation of a DNA-(5'-phosphotyrosyl)-enzyme intermediate and the expulsion of a 3'-OH DNA strand. The free DNA strand then undergoes passage around the unbroken strand, thus removing DNA supercoils. Finally, in the religation step, the DNA 3'-OH attacks the covalent intermediate to expel the active-site tyrosine and restore the DNA phosphodiester backbone.</text>
</comment>
<dbReference type="InterPro" id="IPR006171">
    <property type="entry name" value="TOPRIM_dom"/>
</dbReference>
<dbReference type="InterPro" id="IPR013498">
    <property type="entry name" value="Topo_IA_Znf"/>
</dbReference>
<feature type="site" description="Interaction with DNA" evidence="10">
    <location>
        <position position="241"/>
    </location>
</feature>
<dbReference type="Gene3D" id="1.10.460.10">
    <property type="entry name" value="Topoisomerase I, domain 2"/>
    <property type="match status" value="1"/>
</dbReference>
<dbReference type="PANTHER" id="PTHR42785">
    <property type="entry name" value="DNA TOPOISOMERASE, TYPE IA, CORE"/>
    <property type="match status" value="1"/>
</dbReference>
<evidence type="ECO:0000256" key="2">
    <source>
        <dbReference type="ARBA" id="ARBA00009446"/>
    </source>
</evidence>
<evidence type="ECO:0000256" key="9">
    <source>
        <dbReference type="ARBA" id="ARBA00023235"/>
    </source>
</evidence>
<comment type="catalytic activity">
    <reaction evidence="1 10">
        <text>ATP-independent breakage of single-stranded DNA, followed by passage and rejoining.</text>
        <dbReference type="EC" id="5.6.2.1"/>
    </reaction>
</comment>
<evidence type="ECO:0000259" key="12">
    <source>
        <dbReference type="PROSITE" id="PS50880"/>
    </source>
</evidence>
<dbReference type="InterPro" id="IPR003601">
    <property type="entry name" value="Topo_IA_2"/>
</dbReference>
<feature type="domain" description="Toprim" evidence="12">
    <location>
        <begin position="94"/>
        <end position="206"/>
    </location>
</feature>
<dbReference type="Proteomes" id="UP000230790">
    <property type="component" value="Unassembled WGS sequence"/>
</dbReference>
<comment type="similarity">
    <text evidence="2 10">Belongs to the type IA topoisomerase family.</text>
</comment>
<reference evidence="14 15" key="1">
    <citation type="submission" date="2017-11" db="EMBL/GenBank/DDBJ databases">
        <title>Evolution of Phototrophy in the Chloroflexi Phylum Driven by Horizontal Gene Transfer.</title>
        <authorList>
            <person name="Ward L.M."/>
            <person name="Hemp J."/>
            <person name="Shih P.M."/>
            <person name="Mcglynn S.E."/>
            <person name="Fischer W."/>
        </authorList>
    </citation>
    <scope>NUCLEOTIDE SEQUENCE [LARGE SCALE GENOMIC DNA]</scope>
    <source>
        <strain evidence="14">JP3_7</strain>
    </source>
</reference>
<gene>
    <name evidence="10" type="primary">topA</name>
    <name evidence="14" type="ORF">CUN48_07370</name>
</gene>
<dbReference type="InterPro" id="IPR034149">
    <property type="entry name" value="TOPRIM_TopoI"/>
</dbReference>
<dbReference type="PROSITE" id="PS52039">
    <property type="entry name" value="TOPO_IA_2"/>
    <property type="match status" value="1"/>
</dbReference>